<dbReference type="RefSeq" id="WP_079324041.1">
    <property type="nucleotide sequence ID" value="NZ_MXAP01000012.1"/>
</dbReference>
<evidence type="ECO:0000313" key="5">
    <source>
        <dbReference type="Proteomes" id="UP000254618"/>
    </source>
</evidence>
<gene>
    <name evidence="2" type="ORF">B5J93_01200</name>
    <name evidence="3" type="ORF">NCTC11012_02753</name>
</gene>
<keyword evidence="4" id="KW-1185">Reference proteome</keyword>
<keyword evidence="1" id="KW-0812">Transmembrane</keyword>
<name>A0A378QUX5_9GAMM</name>
<dbReference type="EMBL" id="UGQF01000001">
    <property type="protein sequence ID" value="STZ04471.1"/>
    <property type="molecule type" value="Genomic_DNA"/>
</dbReference>
<sequence>MNTNGNESYKNKVIHRLVGTIGVILTCIPIVWQIQFYAREYYSPFLAKKLAKDERNIKNDGCLIYAGQWNNRLDVYSLNGKRTNRLESLTIKEFPFLKNGNPMI</sequence>
<evidence type="ECO:0000313" key="3">
    <source>
        <dbReference type="EMBL" id="STZ04471.1"/>
    </source>
</evidence>
<keyword evidence="1" id="KW-1133">Transmembrane helix</keyword>
<accession>A0A378QUX5</accession>
<reference evidence="3 5" key="2">
    <citation type="submission" date="2018-06" db="EMBL/GenBank/DDBJ databases">
        <authorList>
            <consortium name="Pathogen Informatics"/>
            <person name="Doyle S."/>
        </authorList>
    </citation>
    <scope>NUCLEOTIDE SEQUENCE [LARGE SCALE GENOMIC DNA]</scope>
    <source>
        <strain evidence="3 5">NCTC11012</strain>
    </source>
</reference>
<reference evidence="2 4" key="1">
    <citation type="submission" date="2017-03" db="EMBL/GenBank/DDBJ databases">
        <title>Draft genome sequence of Moraxella equi CCUG 4950T type strain.</title>
        <authorList>
            <person name="Salva-Serra F."/>
            <person name="Engstrom-Jakobsson H."/>
            <person name="Thorell K."/>
            <person name="Jaen-Luchoro D."/>
            <person name="Gonzales-Siles L."/>
            <person name="Karlsson R."/>
            <person name="Yazdan S."/>
            <person name="Boulund F."/>
            <person name="Johnning A."/>
            <person name="Engstrand L."/>
            <person name="Kristiansson E."/>
            <person name="Moore E."/>
        </authorList>
    </citation>
    <scope>NUCLEOTIDE SEQUENCE [LARGE SCALE GENOMIC DNA]</scope>
    <source>
        <strain evidence="2 4">CCUG 4950</strain>
    </source>
</reference>
<evidence type="ECO:0000313" key="4">
    <source>
        <dbReference type="Proteomes" id="UP000190777"/>
    </source>
</evidence>
<proteinExistence type="predicted"/>
<dbReference type="AlphaFoldDB" id="A0A378QUX5"/>
<evidence type="ECO:0000256" key="1">
    <source>
        <dbReference type="SAM" id="Phobius"/>
    </source>
</evidence>
<protein>
    <submittedName>
        <fullName evidence="3">Uncharacterized protein</fullName>
    </submittedName>
</protein>
<dbReference type="Proteomes" id="UP000254618">
    <property type="component" value="Unassembled WGS sequence"/>
</dbReference>
<dbReference type="EMBL" id="MXAP01000012">
    <property type="protein sequence ID" value="OPH40047.1"/>
    <property type="molecule type" value="Genomic_DNA"/>
</dbReference>
<keyword evidence="1" id="KW-0472">Membrane</keyword>
<organism evidence="3 5">
    <name type="scientific">Moraxella equi</name>
    <dbReference type="NCBI Taxonomy" id="60442"/>
    <lineage>
        <taxon>Bacteria</taxon>
        <taxon>Pseudomonadati</taxon>
        <taxon>Pseudomonadota</taxon>
        <taxon>Gammaproteobacteria</taxon>
        <taxon>Moraxellales</taxon>
        <taxon>Moraxellaceae</taxon>
        <taxon>Moraxella</taxon>
    </lineage>
</organism>
<dbReference type="Proteomes" id="UP000190777">
    <property type="component" value="Unassembled WGS sequence"/>
</dbReference>
<feature type="transmembrane region" description="Helical" evidence="1">
    <location>
        <begin position="13"/>
        <end position="32"/>
    </location>
</feature>
<evidence type="ECO:0000313" key="2">
    <source>
        <dbReference type="EMBL" id="OPH40047.1"/>
    </source>
</evidence>